<organism evidence="1 2">
    <name type="scientific">Capsicum baccatum</name>
    <name type="common">Peruvian pepper</name>
    <dbReference type="NCBI Taxonomy" id="33114"/>
    <lineage>
        <taxon>Eukaryota</taxon>
        <taxon>Viridiplantae</taxon>
        <taxon>Streptophyta</taxon>
        <taxon>Embryophyta</taxon>
        <taxon>Tracheophyta</taxon>
        <taxon>Spermatophyta</taxon>
        <taxon>Magnoliopsida</taxon>
        <taxon>eudicotyledons</taxon>
        <taxon>Gunneridae</taxon>
        <taxon>Pentapetalae</taxon>
        <taxon>asterids</taxon>
        <taxon>lamiids</taxon>
        <taxon>Solanales</taxon>
        <taxon>Solanaceae</taxon>
        <taxon>Solanoideae</taxon>
        <taxon>Capsiceae</taxon>
        <taxon>Capsicum</taxon>
    </lineage>
</organism>
<sequence length="189" mass="21326">MLVACLTHASQMENTGNGVSSAGLDGKSTVMDPKKEITIGTGTATRLPPVNLTHRLQAPACWKNKRLELDRWKLAFPLDISQWLKGLTLALLLLELQLTRELKWKKTSTSRKPYYWKKTARLAVNGINPPCFSLWHNWISIRNERRSGGTHGTTYWITPVRNEAADADSAPIPLAMPCLVPWWTFRSMS</sequence>
<proteinExistence type="predicted"/>
<dbReference type="Proteomes" id="UP000224567">
    <property type="component" value="Unassembled WGS sequence"/>
</dbReference>
<reference evidence="1 2" key="1">
    <citation type="journal article" date="2017" name="Genome Biol.">
        <title>New reference genome sequences of hot pepper reveal the massive evolution of plant disease-resistance genes by retroduplication.</title>
        <authorList>
            <person name="Kim S."/>
            <person name="Park J."/>
            <person name="Yeom S.I."/>
            <person name="Kim Y.M."/>
            <person name="Seo E."/>
            <person name="Kim K.T."/>
            <person name="Kim M.S."/>
            <person name="Lee J.M."/>
            <person name="Cheong K."/>
            <person name="Shin H.S."/>
            <person name="Kim S.B."/>
            <person name="Han K."/>
            <person name="Lee J."/>
            <person name="Park M."/>
            <person name="Lee H.A."/>
            <person name="Lee H.Y."/>
            <person name="Lee Y."/>
            <person name="Oh S."/>
            <person name="Lee J.H."/>
            <person name="Choi E."/>
            <person name="Choi E."/>
            <person name="Lee S.E."/>
            <person name="Jeon J."/>
            <person name="Kim H."/>
            <person name="Choi G."/>
            <person name="Song H."/>
            <person name="Lee J."/>
            <person name="Lee S.C."/>
            <person name="Kwon J.K."/>
            <person name="Lee H.Y."/>
            <person name="Koo N."/>
            <person name="Hong Y."/>
            <person name="Kim R.W."/>
            <person name="Kang W.H."/>
            <person name="Huh J.H."/>
            <person name="Kang B.C."/>
            <person name="Yang T.J."/>
            <person name="Lee Y.H."/>
            <person name="Bennetzen J.L."/>
            <person name="Choi D."/>
        </authorList>
    </citation>
    <scope>NUCLEOTIDE SEQUENCE [LARGE SCALE GENOMIC DNA]</scope>
    <source>
        <strain evidence="2">cv. PBC81</strain>
    </source>
</reference>
<accession>A0A2G2XCF9</accession>
<protein>
    <submittedName>
        <fullName evidence="1">Uncharacterized protein</fullName>
    </submittedName>
</protein>
<keyword evidence="2" id="KW-1185">Reference proteome</keyword>
<dbReference type="OrthoDB" id="1742505at2759"/>
<name>A0A2G2XCF9_CAPBA</name>
<dbReference type="AlphaFoldDB" id="A0A2G2XCF9"/>
<reference evidence="2" key="2">
    <citation type="journal article" date="2017" name="J. Anim. Genet.">
        <title>Multiple reference genome sequences of hot pepper reveal the massive evolution of plant disease resistance genes by retroduplication.</title>
        <authorList>
            <person name="Kim S."/>
            <person name="Park J."/>
            <person name="Yeom S.-I."/>
            <person name="Kim Y.-M."/>
            <person name="Seo E."/>
            <person name="Kim K.-T."/>
            <person name="Kim M.-S."/>
            <person name="Lee J.M."/>
            <person name="Cheong K."/>
            <person name="Shin H.-S."/>
            <person name="Kim S.-B."/>
            <person name="Han K."/>
            <person name="Lee J."/>
            <person name="Park M."/>
            <person name="Lee H.-A."/>
            <person name="Lee H.-Y."/>
            <person name="Lee Y."/>
            <person name="Oh S."/>
            <person name="Lee J.H."/>
            <person name="Choi E."/>
            <person name="Choi E."/>
            <person name="Lee S.E."/>
            <person name="Jeon J."/>
            <person name="Kim H."/>
            <person name="Choi G."/>
            <person name="Song H."/>
            <person name="Lee J."/>
            <person name="Lee S.-C."/>
            <person name="Kwon J.-K."/>
            <person name="Lee H.-Y."/>
            <person name="Koo N."/>
            <person name="Hong Y."/>
            <person name="Kim R.W."/>
            <person name="Kang W.-H."/>
            <person name="Huh J.H."/>
            <person name="Kang B.-C."/>
            <person name="Yang T.-J."/>
            <person name="Lee Y.-H."/>
            <person name="Bennetzen J.L."/>
            <person name="Choi D."/>
        </authorList>
    </citation>
    <scope>NUCLEOTIDE SEQUENCE [LARGE SCALE GENOMIC DNA]</scope>
    <source>
        <strain evidence="2">cv. PBC81</strain>
    </source>
</reference>
<comment type="caution">
    <text evidence="1">The sequence shown here is derived from an EMBL/GenBank/DDBJ whole genome shotgun (WGS) entry which is preliminary data.</text>
</comment>
<gene>
    <name evidence="1" type="ORF">CQW23_03678</name>
</gene>
<dbReference type="EMBL" id="MLFT02000002">
    <property type="protein sequence ID" value="PHT55192.1"/>
    <property type="molecule type" value="Genomic_DNA"/>
</dbReference>
<evidence type="ECO:0000313" key="1">
    <source>
        <dbReference type="EMBL" id="PHT55192.1"/>
    </source>
</evidence>
<evidence type="ECO:0000313" key="2">
    <source>
        <dbReference type="Proteomes" id="UP000224567"/>
    </source>
</evidence>